<sequence>MLGLFDLLDHQMNWPMWASIVFASMFVGVAVLWIVAGYYHIRYYVLRRHEPETWKCQPKRFLRPDQSREAALLSSFNLALGGFVSGNLVYAYLNGWKAPKLYMDVAEYGWVYTLFSTVLLFVLMDGLAYYAHRGFHLRPLFKRIHRHHHRYIATSPFVVVAMHPLELLGLQLATFLPLFVLPFHVVSVMVVLGYILVFNIIDHSGVRLVSRFPWQGPSMYHDDHHVHFHVNFGQHLMLWDRMHGTLRRKGRKYGIDTFGGRGSPTGGDGDDDFVDY</sequence>
<keyword evidence="2 6" id="KW-0812">Transmembrane</keyword>
<dbReference type="EMBL" id="PVNL01000042">
    <property type="protein sequence ID" value="PRQ08291.1"/>
    <property type="molecule type" value="Genomic_DNA"/>
</dbReference>
<feature type="transmembrane region" description="Helical" evidence="6">
    <location>
        <begin position="151"/>
        <end position="173"/>
    </location>
</feature>
<dbReference type="InterPro" id="IPR006694">
    <property type="entry name" value="Fatty_acid_hydroxylase"/>
</dbReference>
<dbReference type="GO" id="GO:0016020">
    <property type="term" value="C:membrane"/>
    <property type="evidence" value="ECO:0007669"/>
    <property type="project" value="UniProtKB-SubCell"/>
</dbReference>
<feature type="transmembrane region" description="Helical" evidence="6">
    <location>
        <begin position="70"/>
        <end position="90"/>
    </location>
</feature>
<name>A0A2S9YT56_9BACT</name>
<evidence type="ECO:0000256" key="3">
    <source>
        <dbReference type="ARBA" id="ARBA00022989"/>
    </source>
</evidence>
<dbReference type="RefSeq" id="WP_106088935.1">
    <property type="nucleotide sequence ID" value="NZ_PVNL01000042.1"/>
</dbReference>
<accession>A0A2S9YT56</accession>
<evidence type="ECO:0000259" key="7">
    <source>
        <dbReference type="Pfam" id="PF04116"/>
    </source>
</evidence>
<keyword evidence="4 6" id="KW-0472">Membrane</keyword>
<evidence type="ECO:0000313" key="9">
    <source>
        <dbReference type="Proteomes" id="UP000238823"/>
    </source>
</evidence>
<feature type="transmembrane region" description="Helical" evidence="6">
    <location>
        <begin position="179"/>
        <end position="201"/>
    </location>
</feature>
<dbReference type="Pfam" id="PF04116">
    <property type="entry name" value="FA_hydroxylase"/>
    <property type="match status" value="1"/>
</dbReference>
<dbReference type="GO" id="GO:0005506">
    <property type="term" value="F:iron ion binding"/>
    <property type="evidence" value="ECO:0007669"/>
    <property type="project" value="InterPro"/>
</dbReference>
<gene>
    <name evidence="8" type="ORF">ENSA7_19140</name>
</gene>
<dbReference type="GO" id="GO:0016491">
    <property type="term" value="F:oxidoreductase activity"/>
    <property type="evidence" value="ECO:0007669"/>
    <property type="project" value="InterPro"/>
</dbReference>
<dbReference type="AlphaFoldDB" id="A0A2S9YT56"/>
<dbReference type="InterPro" id="IPR050307">
    <property type="entry name" value="Sterol_Desaturase_Related"/>
</dbReference>
<feature type="domain" description="Fatty acid hydroxylase" evidence="7">
    <location>
        <begin position="118"/>
        <end position="245"/>
    </location>
</feature>
<dbReference type="Proteomes" id="UP000238823">
    <property type="component" value="Unassembled WGS sequence"/>
</dbReference>
<keyword evidence="3 6" id="KW-1133">Transmembrane helix</keyword>
<organism evidence="8 9">
    <name type="scientific">Enhygromyxa salina</name>
    <dbReference type="NCBI Taxonomy" id="215803"/>
    <lineage>
        <taxon>Bacteria</taxon>
        <taxon>Pseudomonadati</taxon>
        <taxon>Myxococcota</taxon>
        <taxon>Polyangia</taxon>
        <taxon>Nannocystales</taxon>
        <taxon>Nannocystaceae</taxon>
        <taxon>Enhygromyxa</taxon>
    </lineage>
</organism>
<feature type="transmembrane region" description="Helical" evidence="6">
    <location>
        <begin position="16"/>
        <end position="39"/>
    </location>
</feature>
<reference evidence="8 9" key="1">
    <citation type="submission" date="2018-03" db="EMBL/GenBank/DDBJ databases">
        <title>Draft Genome Sequences of the Obligatory Marine Myxobacteria Enhygromyxa salina SWB007.</title>
        <authorList>
            <person name="Poehlein A."/>
            <person name="Moghaddam J.A."/>
            <person name="Harms H."/>
            <person name="Alanjari M."/>
            <person name="Koenig G.M."/>
            <person name="Daniel R."/>
            <person name="Schaeberle T.F."/>
        </authorList>
    </citation>
    <scope>NUCLEOTIDE SEQUENCE [LARGE SCALE GENOMIC DNA]</scope>
    <source>
        <strain evidence="8 9">SWB007</strain>
    </source>
</reference>
<evidence type="ECO:0000256" key="1">
    <source>
        <dbReference type="ARBA" id="ARBA00004370"/>
    </source>
</evidence>
<evidence type="ECO:0000256" key="2">
    <source>
        <dbReference type="ARBA" id="ARBA00022692"/>
    </source>
</evidence>
<dbReference type="GO" id="GO:0008610">
    <property type="term" value="P:lipid biosynthetic process"/>
    <property type="evidence" value="ECO:0007669"/>
    <property type="project" value="InterPro"/>
</dbReference>
<proteinExistence type="predicted"/>
<dbReference type="PANTHER" id="PTHR11863">
    <property type="entry name" value="STEROL DESATURASE"/>
    <property type="match status" value="1"/>
</dbReference>
<evidence type="ECO:0000256" key="4">
    <source>
        <dbReference type="ARBA" id="ARBA00023136"/>
    </source>
</evidence>
<evidence type="ECO:0000256" key="5">
    <source>
        <dbReference type="SAM" id="MobiDB-lite"/>
    </source>
</evidence>
<dbReference type="OrthoDB" id="5503069at2"/>
<comment type="subcellular location">
    <subcellularLocation>
        <location evidence="1">Membrane</location>
    </subcellularLocation>
</comment>
<evidence type="ECO:0000313" key="8">
    <source>
        <dbReference type="EMBL" id="PRQ08291.1"/>
    </source>
</evidence>
<protein>
    <submittedName>
        <fullName evidence="8">Fatty acid hydroxylase superfamily protein</fullName>
    </submittedName>
</protein>
<feature type="transmembrane region" description="Helical" evidence="6">
    <location>
        <begin position="110"/>
        <end position="130"/>
    </location>
</feature>
<feature type="compositionally biased region" description="Gly residues" evidence="5">
    <location>
        <begin position="257"/>
        <end position="267"/>
    </location>
</feature>
<feature type="region of interest" description="Disordered" evidence="5">
    <location>
        <begin position="257"/>
        <end position="276"/>
    </location>
</feature>
<evidence type="ECO:0000256" key="6">
    <source>
        <dbReference type="SAM" id="Phobius"/>
    </source>
</evidence>
<comment type="caution">
    <text evidence="8">The sequence shown here is derived from an EMBL/GenBank/DDBJ whole genome shotgun (WGS) entry which is preliminary data.</text>
</comment>